<evidence type="ECO:0000313" key="6">
    <source>
        <dbReference type="EMBL" id="EQC42743.1"/>
    </source>
</evidence>
<dbReference type="PANTHER" id="PTHR13510">
    <property type="entry name" value="FYVE-FINGER-CONTAINING RAB5 EFFECTOR PROTEIN RABENOSYN-5-RELATED"/>
    <property type="match status" value="1"/>
</dbReference>
<evidence type="ECO:0000256" key="4">
    <source>
        <dbReference type="PROSITE-ProRule" id="PRU00091"/>
    </source>
</evidence>
<keyword evidence="3" id="KW-0862">Zinc</keyword>
<dbReference type="GO" id="GO:0008270">
    <property type="term" value="F:zinc ion binding"/>
    <property type="evidence" value="ECO:0007669"/>
    <property type="project" value="UniProtKB-KW"/>
</dbReference>
<dbReference type="GeneID" id="19941193"/>
<dbReference type="RefSeq" id="XP_008604166.1">
    <property type="nucleotide sequence ID" value="XM_008605944.1"/>
</dbReference>
<proteinExistence type="predicted"/>
<feature type="domain" description="FYVE-type" evidence="5">
    <location>
        <begin position="276"/>
        <end position="335"/>
    </location>
</feature>
<evidence type="ECO:0000256" key="1">
    <source>
        <dbReference type="ARBA" id="ARBA00022723"/>
    </source>
</evidence>
<dbReference type="InterPro" id="IPR017455">
    <property type="entry name" value="Znf_FYVE-rel"/>
</dbReference>
<dbReference type="SMART" id="SM00064">
    <property type="entry name" value="FYVE"/>
    <property type="match status" value="1"/>
</dbReference>
<dbReference type="VEuPathDB" id="FungiDB:SDRG_00466"/>
<dbReference type="CDD" id="cd00065">
    <property type="entry name" value="FYVE_like_SF"/>
    <property type="match status" value="1"/>
</dbReference>
<dbReference type="PANTHER" id="PTHR13510:SF44">
    <property type="entry name" value="RABENOSYN-5"/>
    <property type="match status" value="1"/>
</dbReference>
<dbReference type="Gene3D" id="3.30.40.10">
    <property type="entry name" value="Zinc/RING finger domain, C3HC4 (zinc finger)"/>
    <property type="match status" value="1"/>
</dbReference>
<dbReference type="InterPro" id="IPR000306">
    <property type="entry name" value="Znf_FYVE"/>
</dbReference>
<evidence type="ECO:0000313" key="7">
    <source>
        <dbReference type="Proteomes" id="UP000030762"/>
    </source>
</evidence>
<dbReference type="Pfam" id="PF01363">
    <property type="entry name" value="FYVE"/>
    <property type="match status" value="1"/>
</dbReference>
<sequence>MALPLPADYFACPALTPKQRDAIVNFGHAACNDTVQNALHLQKARVASVVSNKKTNRIARIHKGHDAIDYTLPAVCGRTVIQATLAEIAHFFYLDSKLKLATYALIMGQTILDRHCLYTLKQPTPGRPAMHYLGVAWMAVECPTGILNRDFCVIESHDTIEVLDPTTKRLRRGWVRALHSVDLPACPSLRASHGLVRGTLLRSGHVFLETNTPGVLEYCHVMISQGHGKLPRSVVSTISKNQVARLLNLEEFLSLQRFSARLDVTNFLDVRHFQNKDTVTACSICRRKFGWFVSKKHCRQCGKIICSTCGRNWKMPINDKPVKLRICQACFCPDQPQKTPDDEYEPKLIFTAEAFESHRSLHDAIMDSLRRFDESTLVSHDESSNGDDSTYCDESPRAFPRISALSVLETNTAIRPSSFGSYLYTDTSLDAKIA</sequence>
<name>T0SBF4_SAPDV</name>
<dbReference type="InterPro" id="IPR011011">
    <property type="entry name" value="Znf_FYVE_PHD"/>
</dbReference>
<dbReference type="SUPFAM" id="SSF55961">
    <property type="entry name" value="Bet v1-like"/>
    <property type="match status" value="1"/>
</dbReference>
<dbReference type="Proteomes" id="UP000030762">
    <property type="component" value="Unassembled WGS sequence"/>
</dbReference>
<dbReference type="AlphaFoldDB" id="T0SBF4"/>
<keyword evidence="2 4" id="KW-0863">Zinc-finger</keyword>
<keyword evidence="7" id="KW-1185">Reference proteome</keyword>
<dbReference type="InterPro" id="IPR023393">
    <property type="entry name" value="START-like_dom_sf"/>
</dbReference>
<dbReference type="InterPro" id="IPR013083">
    <property type="entry name" value="Znf_RING/FYVE/PHD"/>
</dbReference>
<gene>
    <name evidence="6" type="ORF">SDRG_00466</name>
</gene>
<dbReference type="eggNOG" id="ENOG502QPNE">
    <property type="taxonomic scope" value="Eukaryota"/>
</dbReference>
<dbReference type="PROSITE" id="PS50178">
    <property type="entry name" value="ZF_FYVE"/>
    <property type="match status" value="1"/>
</dbReference>
<dbReference type="InterPro" id="IPR052727">
    <property type="entry name" value="Rab4/Rab5_effector"/>
</dbReference>
<dbReference type="OrthoDB" id="62066at2759"/>
<dbReference type="Gene3D" id="3.30.530.20">
    <property type="match status" value="1"/>
</dbReference>
<keyword evidence="1" id="KW-0479">Metal-binding</keyword>
<evidence type="ECO:0000256" key="3">
    <source>
        <dbReference type="ARBA" id="ARBA00022833"/>
    </source>
</evidence>
<organism evidence="6 7">
    <name type="scientific">Saprolegnia diclina (strain VS20)</name>
    <dbReference type="NCBI Taxonomy" id="1156394"/>
    <lineage>
        <taxon>Eukaryota</taxon>
        <taxon>Sar</taxon>
        <taxon>Stramenopiles</taxon>
        <taxon>Oomycota</taxon>
        <taxon>Saprolegniomycetes</taxon>
        <taxon>Saprolegniales</taxon>
        <taxon>Saprolegniaceae</taxon>
        <taxon>Saprolegnia</taxon>
    </lineage>
</organism>
<protein>
    <recommendedName>
        <fullName evidence="5">FYVE-type domain-containing protein</fullName>
    </recommendedName>
</protein>
<dbReference type="SUPFAM" id="SSF57903">
    <property type="entry name" value="FYVE/PHD zinc finger"/>
    <property type="match status" value="1"/>
</dbReference>
<reference evidence="6 7" key="1">
    <citation type="submission" date="2012-04" db="EMBL/GenBank/DDBJ databases">
        <title>The Genome Sequence of Saprolegnia declina VS20.</title>
        <authorList>
            <consortium name="The Broad Institute Genome Sequencing Platform"/>
            <person name="Russ C."/>
            <person name="Nusbaum C."/>
            <person name="Tyler B."/>
            <person name="van West P."/>
            <person name="Dieguez-Uribeondo J."/>
            <person name="de Bruijn I."/>
            <person name="Tripathy S."/>
            <person name="Jiang R."/>
            <person name="Young S.K."/>
            <person name="Zeng Q."/>
            <person name="Gargeya S."/>
            <person name="Fitzgerald M."/>
            <person name="Haas B."/>
            <person name="Abouelleil A."/>
            <person name="Alvarado L."/>
            <person name="Arachchi H.M."/>
            <person name="Berlin A."/>
            <person name="Chapman S.B."/>
            <person name="Goldberg J."/>
            <person name="Griggs A."/>
            <person name="Gujja S."/>
            <person name="Hansen M."/>
            <person name="Howarth C."/>
            <person name="Imamovic A."/>
            <person name="Larimer J."/>
            <person name="McCowen C."/>
            <person name="Montmayeur A."/>
            <person name="Murphy C."/>
            <person name="Neiman D."/>
            <person name="Pearson M."/>
            <person name="Priest M."/>
            <person name="Roberts A."/>
            <person name="Saif S."/>
            <person name="Shea T."/>
            <person name="Sisk P."/>
            <person name="Sykes S."/>
            <person name="Wortman J."/>
            <person name="Nusbaum C."/>
            <person name="Birren B."/>
        </authorList>
    </citation>
    <scope>NUCLEOTIDE SEQUENCE [LARGE SCALE GENOMIC DNA]</scope>
    <source>
        <strain evidence="6 7">VS20</strain>
    </source>
</reference>
<dbReference type="EMBL" id="JH767132">
    <property type="protein sequence ID" value="EQC42743.1"/>
    <property type="molecule type" value="Genomic_DNA"/>
</dbReference>
<evidence type="ECO:0000259" key="5">
    <source>
        <dbReference type="PROSITE" id="PS50178"/>
    </source>
</evidence>
<accession>T0SBF4</accession>
<dbReference type="InParanoid" id="T0SBF4"/>
<evidence type="ECO:0000256" key="2">
    <source>
        <dbReference type="ARBA" id="ARBA00022771"/>
    </source>
</evidence>